<protein>
    <recommendedName>
        <fullName evidence="5">Fucosyltransferase</fullName>
        <ecNumber evidence="5">2.4.1.-</ecNumber>
    </recommendedName>
</protein>
<gene>
    <name evidence="9" type="ORF">LAMO00422_LOCUS14349</name>
</gene>
<dbReference type="PANTHER" id="PTHR11929">
    <property type="entry name" value="ALPHA- 1,3 -FUCOSYLTRANSFERASE"/>
    <property type="match status" value="1"/>
</dbReference>
<dbReference type="InterPro" id="IPR038577">
    <property type="entry name" value="GT10-like_C_sf"/>
</dbReference>
<evidence type="ECO:0000256" key="4">
    <source>
        <dbReference type="ARBA" id="ARBA00022679"/>
    </source>
</evidence>
<accession>A0A7S0DI67</accession>
<evidence type="ECO:0000256" key="2">
    <source>
        <dbReference type="ARBA" id="ARBA00008919"/>
    </source>
</evidence>
<feature type="compositionally biased region" description="Polar residues" evidence="6">
    <location>
        <begin position="239"/>
        <end position="254"/>
    </location>
</feature>
<keyword evidence="3 5" id="KW-0328">Glycosyltransferase</keyword>
<keyword evidence="7" id="KW-0732">Signal</keyword>
<dbReference type="EC" id="2.4.1.-" evidence="5"/>
<dbReference type="GO" id="GO:0032580">
    <property type="term" value="C:Golgi cisterna membrane"/>
    <property type="evidence" value="ECO:0007669"/>
    <property type="project" value="UniProtKB-SubCell"/>
</dbReference>
<evidence type="ECO:0000256" key="5">
    <source>
        <dbReference type="RuleBase" id="RU003832"/>
    </source>
</evidence>
<dbReference type="InterPro" id="IPR055270">
    <property type="entry name" value="Glyco_tran_10_C"/>
</dbReference>
<feature type="region of interest" description="Disordered" evidence="6">
    <location>
        <begin position="182"/>
        <end position="212"/>
    </location>
</feature>
<evidence type="ECO:0000313" key="9">
    <source>
        <dbReference type="EMBL" id="CAD8455404.1"/>
    </source>
</evidence>
<feature type="chain" id="PRO_5030882740" description="Fucosyltransferase" evidence="7">
    <location>
        <begin position="24"/>
        <end position="708"/>
    </location>
</feature>
<dbReference type="Pfam" id="PF00852">
    <property type="entry name" value="Glyco_transf_10"/>
    <property type="match status" value="1"/>
</dbReference>
<dbReference type="PANTHER" id="PTHR11929:SF220">
    <property type="entry name" value="FUCOSYLTRANSFERASE"/>
    <property type="match status" value="1"/>
</dbReference>
<evidence type="ECO:0000256" key="1">
    <source>
        <dbReference type="ARBA" id="ARBA00004922"/>
    </source>
</evidence>
<keyword evidence="4 5" id="KW-0808">Transferase</keyword>
<feature type="region of interest" description="Disordered" evidence="6">
    <location>
        <begin position="230"/>
        <end position="272"/>
    </location>
</feature>
<dbReference type="EMBL" id="HBEM01020944">
    <property type="protein sequence ID" value="CAD8455404.1"/>
    <property type="molecule type" value="Transcribed_RNA"/>
</dbReference>
<dbReference type="SUPFAM" id="SSF53756">
    <property type="entry name" value="UDP-Glycosyltransferase/glycogen phosphorylase"/>
    <property type="match status" value="1"/>
</dbReference>
<feature type="signal peptide" evidence="7">
    <location>
        <begin position="1"/>
        <end position="23"/>
    </location>
</feature>
<feature type="compositionally biased region" description="Low complexity" evidence="6">
    <location>
        <begin position="197"/>
        <end position="210"/>
    </location>
</feature>
<name>A0A7S0DI67_9EUKA</name>
<evidence type="ECO:0000256" key="7">
    <source>
        <dbReference type="SAM" id="SignalP"/>
    </source>
</evidence>
<proteinExistence type="inferred from homology"/>
<comment type="similarity">
    <text evidence="2 5">Belongs to the glycosyltransferase 10 family.</text>
</comment>
<keyword evidence="5" id="KW-0812">Transmembrane</keyword>
<dbReference type="AlphaFoldDB" id="A0A7S0DI67"/>
<dbReference type="UniPathway" id="UPA00378"/>
<keyword evidence="5" id="KW-0472">Membrane</keyword>
<feature type="domain" description="Fucosyltransferase C-terminal" evidence="8">
    <location>
        <begin position="424"/>
        <end position="603"/>
    </location>
</feature>
<comment type="pathway">
    <text evidence="1">Protein modification; protein glycosylation.</text>
</comment>
<dbReference type="Gene3D" id="3.40.50.11660">
    <property type="entry name" value="Glycosyl transferase family 10, C-terminal domain"/>
    <property type="match status" value="1"/>
</dbReference>
<organism evidence="9">
    <name type="scientific">Amorphochlora amoebiformis</name>
    <dbReference type="NCBI Taxonomy" id="1561963"/>
    <lineage>
        <taxon>Eukaryota</taxon>
        <taxon>Sar</taxon>
        <taxon>Rhizaria</taxon>
        <taxon>Cercozoa</taxon>
        <taxon>Chlorarachniophyceae</taxon>
        <taxon>Amorphochlora</taxon>
    </lineage>
</organism>
<keyword evidence="5" id="KW-0333">Golgi apparatus</keyword>
<dbReference type="GO" id="GO:0008417">
    <property type="term" value="F:fucosyltransferase activity"/>
    <property type="evidence" value="ECO:0007669"/>
    <property type="project" value="InterPro"/>
</dbReference>
<comment type="subcellular location">
    <subcellularLocation>
        <location evidence="5">Golgi apparatus</location>
        <location evidence="5">Golgi stack membrane</location>
        <topology evidence="5">Single-pass type II membrane protein</topology>
    </subcellularLocation>
</comment>
<evidence type="ECO:0000259" key="8">
    <source>
        <dbReference type="Pfam" id="PF00852"/>
    </source>
</evidence>
<evidence type="ECO:0000256" key="3">
    <source>
        <dbReference type="ARBA" id="ARBA00022676"/>
    </source>
</evidence>
<sequence>MRTLHVVVGTFLVVFFLNIYSETERLDSLDSGRNDRAEGGQLSNALLYLKSTGVVRIGSADNSDLPHKLKKSEFATRKLVGSSSSSQEAETPKADWVKFKDVDAHPGNDLQFVSSMGGPEAPGCKSQCEAAPRCTGFALWQGGCYLKSGIDLIQNHVKAPGVVLFVNKVRCKGGAQSVHEAETTTLVHDTSPRALASDSSVSENGSESSNLGQKLGRSIWQRLTAIGSGMGHSGKDSTTKSTMDASLGSGSTVGLRTGGKTVRMGKPMPMPTFSKDESTWTVSLSVSLSLALMNEKDHYDYARHLIGEALKPWTLSEGSSACFDNHRDFRKDPVELQDRVASGGKGKHTQECDIKCTYTNRAARDSSGSCTRTSSSSMENVNVRTGGEFDLYGNTRLTSVVPVPYSDWFAFGFNEPLEWPKTADALAAAYISNCGFPKRNKAVEDLPKYGVKVFSYGNCVHNRDESQEPKVAKNNQRGARKINNLKRFKFSLAFENSETPDYITEKFFGSLVAGTIPVVIGAPNAKFFAPSRHSFLHWNDFKDTEALAKHMKYLDSNDTAWLEYMEWKKEGYSDDFKAIVDLTATHSLCRRCIMVGDQTHRFKIPDPITVSKVKGPGSTRKTIFVRERGNFYYHQLDLEGNAVSMEGILRGILENIPEMKKKRWKMNDPPKKPRRVYTLYTIGYKNIILSDDDVLNIKENSKLEFVYV</sequence>
<reference evidence="9" key="1">
    <citation type="submission" date="2021-01" db="EMBL/GenBank/DDBJ databases">
        <authorList>
            <person name="Corre E."/>
            <person name="Pelletier E."/>
            <person name="Niang G."/>
            <person name="Scheremetjew M."/>
            <person name="Finn R."/>
            <person name="Kale V."/>
            <person name="Holt S."/>
            <person name="Cochrane G."/>
            <person name="Meng A."/>
            <person name="Brown T."/>
            <person name="Cohen L."/>
        </authorList>
    </citation>
    <scope>NUCLEOTIDE SEQUENCE</scope>
    <source>
        <strain evidence="9">CCMP2058</strain>
    </source>
</reference>
<evidence type="ECO:0000256" key="6">
    <source>
        <dbReference type="SAM" id="MobiDB-lite"/>
    </source>
</evidence>
<dbReference type="InterPro" id="IPR001503">
    <property type="entry name" value="Glyco_trans_10"/>
</dbReference>